<feature type="domain" description="Carbohydrate kinase PfkB" evidence="10">
    <location>
        <begin position="7"/>
        <end position="295"/>
    </location>
</feature>
<dbReference type="NCBIfam" id="TIGR00125">
    <property type="entry name" value="cyt_tran_rel"/>
    <property type="match status" value="1"/>
</dbReference>
<sequence>MSPGPLVVVGDSLLDVDVEGEAERLCPDAPVPVVAGTRERRRPGGAGLAALLAAGEGTEVVLVTAAGDDESGRILQEMLAGSVETVRLPLSGGTVTKTRIRARGQTLLRVDTGEGRAERGGPGGRGRAPELRRAAEAIRDAGAVLVSDYGLGTAEVLREALAEATGPLVWDPHPRGLTPLPGCALVTPSEAEARLLCAGPYGSPEQAARGLARDLDAEAVAVTLGARGAGVARRGGRFTLVPPPFPVAGGDACGAGDRFAGTAALALRDGSSAEEAVEAAVGHATRFVESGGAARVGSPAPAGRFAGSGADGRSAARDRGGRLFGPELGDRPRTPRETAELVRARGGRLVATGGCFDLLHAGHVSLLRRARALGDALIVCVNSDESVRRLKGPGRPVVAEEDRVEVLRALECVDAVVVFGESTPTSLIERMRPDVWVKGGDYAESDLPEAEAVRRAGGETVILPLVPGQSTTSLIAAARAAL</sequence>
<keyword evidence="13" id="KW-1185">Reference proteome</keyword>
<dbReference type="InterPro" id="IPR050385">
    <property type="entry name" value="Archaeal_FAD_synthase"/>
</dbReference>
<dbReference type="SUPFAM" id="SSF53613">
    <property type="entry name" value="Ribokinase-like"/>
    <property type="match status" value="1"/>
</dbReference>
<evidence type="ECO:0000256" key="7">
    <source>
        <dbReference type="ARBA" id="ARBA00023277"/>
    </source>
</evidence>
<accession>A0A841DE50</accession>
<dbReference type="PANTHER" id="PTHR43793">
    <property type="entry name" value="FAD SYNTHASE"/>
    <property type="match status" value="1"/>
</dbReference>
<dbReference type="InterPro" id="IPR014729">
    <property type="entry name" value="Rossmann-like_a/b/a_fold"/>
</dbReference>
<evidence type="ECO:0000256" key="2">
    <source>
        <dbReference type="ARBA" id="ARBA00022679"/>
    </source>
</evidence>
<keyword evidence="4" id="KW-0547">Nucleotide-binding</keyword>
<comment type="caution">
    <text evidence="12">The sequence shown here is derived from an EMBL/GenBank/DDBJ whole genome shotgun (WGS) entry which is preliminary data.</text>
</comment>
<dbReference type="Proteomes" id="UP000562352">
    <property type="component" value="Unassembled WGS sequence"/>
</dbReference>
<feature type="domain" description="Cytidyltransferase-like" evidence="11">
    <location>
        <begin position="352"/>
        <end position="446"/>
    </location>
</feature>
<dbReference type="SUPFAM" id="SSF52374">
    <property type="entry name" value="Nucleotidylyl transferase"/>
    <property type="match status" value="1"/>
</dbReference>
<dbReference type="EMBL" id="JACHJJ010000023">
    <property type="protein sequence ID" value="MBB5966365.1"/>
    <property type="molecule type" value="Genomic_DNA"/>
</dbReference>
<dbReference type="Pfam" id="PF00294">
    <property type="entry name" value="PfkB"/>
    <property type="match status" value="1"/>
</dbReference>
<evidence type="ECO:0000256" key="6">
    <source>
        <dbReference type="ARBA" id="ARBA00023268"/>
    </source>
</evidence>
<reference evidence="12 13" key="1">
    <citation type="submission" date="2020-08" db="EMBL/GenBank/DDBJ databases">
        <title>Genomic Encyclopedia of Type Strains, Phase III (KMG-III): the genomes of soil and plant-associated and newly described type strains.</title>
        <authorList>
            <person name="Whitman W."/>
        </authorList>
    </citation>
    <scope>NUCLEOTIDE SEQUENCE [LARGE SCALE GENOMIC DNA]</scope>
    <source>
        <strain evidence="12 13">CECT 3303</strain>
    </source>
</reference>
<dbReference type="NCBIfam" id="TIGR02199">
    <property type="entry name" value="rfaE_dom_II"/>
    <property type="match status" value="1"/>
</dbReference>
<dbReference type="GO" id="GO:0016301">
    <property type="term" value="F:kinase activity"/>
    <property type="evidence" value="ECO:0007669"/>
    <property type="project" value="UniProtKB-KW"/>
</dbReference>
<dbReference type="AlphaFoldDB" id="A0A841DE50"/>
<dbReference type="PANTHER" id="PTHR43793:SF2">
    <property type="entry name" value="BIFUNCTIONAL PROTEIN HLDE"/>
    <property type="match status" value="1"/>
</dbReference>
<proteinExistence type="predicted"/>
<dbReference type="GO" id="GO:0005524">
    <property type="term" value="F:ATP binding"/>
    <property type="evidence" value="ECO:0007669"/>
    <property type="project" value="UniProtKB-KW"/>
</dbReference>
<feature type="region of interest" description="Disordered" evidence="9">
    <location>
        <begin position="299"/>
        <end position="337"/>
    </location>
</feature>
<evidence type="ECO:0000313" key="13">
    <source>
        <dbReference type="Proteomes" id="UP000562352"/>
    </source>
</evidence>
<name>A0A841DE50_PLAVE</name>
<dbReference type="InterPro" id="IPR011914">
    <property type="entry name" value="RfaE_dom_II"/>
</dbReference>
<dbReference type="Gene3D" id="3.40.1190.20">
    <property type="match status" value="1"/>
</dbReference>
<keyword evidence="12" id="KW-0418">Kinase</keyword>
<evidence type="ECO:0000259" key="11">
    <source>
        <dbReference type="Pfam" id="PF01467"/>
    </source>
</evidence>
<comment type="catalytic activity">
    <reaction evidence="8">
        <text>D-glycero-beta-D-manno-heptose 1-phosphate + ATP + H(+) = ADP-D-glycero-beta-D-manno-heptose + diphosphate</text>
        <dbReference type="Rhea" id="RHEA:27465"/>
        <dbReference type="ChEBI" id="CHEBI:15378"/>
        <dbReference type="ChEBI" id="CHEBI:30616"/>
        <dbReference type="ChEBI" id="CHEBI:33019"/>
        <dbReference type="ChEBI" id="CHEBI:59967"/>
        <dbReference type="ChEBI" id="CHEBI:61593"/>
        <dbReference type="EC" id="2.7.7.70"/>
    </reaction>
</comment>
<keyword evidence="7" id="KW-0119">Carbohydrate metabolism</keyword>
<dbReference type="GO" id="GO:0005975">
    <property type="term" value="P:carbohydrate metabolic process"/>
    <property type="evidence" value="ECO:0007669"/>
    <property type="project" value="InterPro"/>
</dbReference>
<dbReference type="RefSeq" id="WP_184946430.1">
    <property type="nucleotide sequence ID" value="NZ_BAAAWZ010000001.1"/>
</dbReference>
<organism evidence="12 13">
    <name type="scientific">Planomonospora venezuelensis</name>
    <dbReference type="NCBI Taxonomy" id="1999"/>
    <lineage>
        <taxon>Bacteria</taxon>
        <taxon>Bacillati</taxon>
        <taxon>Actinomycetota</taxon>
        <taxon>Actinomycetes</taxon>
        <taxon>Streptosporangiales</taxon>
        <taxon>Streptosporangiaceae</taxon>
        <taxon>Planomonospora</taxon>
    </lineage>
</organism>
<evidence type="ECO:0000259" key="10">
    <source>
        <dbReference type="Pfam" id="PF00294"/>
    </source>
</evidence>
<evidence type="ECO:0000256" key="9">
    <source>
        <dbReference type="SAM" id="MobiDB-lite"/>
    </source>
</evidence>
<dbReference type="Pfam" id="PF01467">
    <property type="entry name" value="CTP_transf_like"/>
    <property type="match status" value="1"/>
</dbReference>
<feature type="compositionally biased region" description="Low complexity" evidence="9">
    <location>
        <begin position="302"/>
        <end position="313"/>
    </location>
</feature>
<keyword evidence="6" id="KW-0511">Multifunctional enzyme</keyword>
<gene>
    <name evidence="12" type="ORF">FHS22_005656</name>
</gene>
<protein>
    <recommendedName>
        <fullName evidence="1">D-glycero-beta-D-manno-heptose 1-phosphate adenylyltransferase</fullName>
        <ecNumber evidence="1">2.7.7.70</ecNumber>
    </recommendedName>
</protein>
<dbReference type="InterPro" id="IPR004821">
    <property type="entry name" value="Cyt_trans-like"/>
</dbReference>
<dbReference type="Gene3D" id="3.40.50.620">
    <property type="entry name" value="HUPs"/>
    <property type="match status" value="1"/>
</dbReference>
<feature type="compositionally biased region" description="Basic and acidic residues" evidence="9">
    <location>
        <begin position="328"/>
        <end position="337"/>
    </location>
</feature>
<dbReference type="GO" id="GO:0016779">
    <property type="term" value="F:nucleotidyltransferase activity"/>
    <property type="evidence" value="ECO:0007669"/>
    <property type="project" value="UniProtKB-KW"/>
</dbReference>
<keyword evidence="5" id="KW-0067">ATP-binding</keyword>
<dbReference type="InterPro" id="IPR029056">
    <property type="entry name" value="Ribokinase-like"/>
</dbReference>
<dbReference type="EC" id="2.7.7.70" evidence="1"/>
<dbReference type="InterPro" id="IPR011611">
    <property type="entry name" value="PfkB_dom"/>
</dbReference>
<evidence type="ECO:0000256" key="3">
    <source>
        <dbReference type="ARBA" id="ARBA00022695"/>
    </source>
</evidence>
<evidence type="ECO:0000313" key="12">
    <source>
        <dbReference type="EMBL" id="MBB5966365.1"/>
    </source>
</evidence>
<keyword evidence="3" id="KW-0548">Nucleotidyltransferase</keyword>
<evidence type="ECO:0000256" key="5">
    <source>
        <dbReference type="ARBA" id="ARBA00022840"/>
    </source>
</evidence>
<evidence type="ECO:0000256" key="8">
    <source>
        <dbReference type="ARBA" id="ARBA00047428"/>
    </source>
</evidence>
<keyword evidence="2 12" id="KW-0808">Transferase</keyword>
<evidence type="ECO:0000256" key="4">
    <source>
        <dbReference type="ARBA" id="ARBA00022741"/>
    </source>
</evidence>
<dbReference type="GO" id="GO:0016773">
    <property type="term" value="F:phosphotransferase activity, alcohol group as acceptor"/>
    <property type="evidence" value="ECO:0007669"/>
    <property type="project" value="InterPro"/>
</dbReference>
<evidence type="ECO:0000256" key="1">
    <source>
        <dbReference type="ARBA" id="ARBA00012519"/>
    </source>
</evidence>